<organism evidence="1 2">
    <name type="scientific">Peptostreptococcus anaerobius</name>
    <dbReference type="NCBI Taxonomy" id="1261"/>
    <lineage>
        <taxon>Bacteria</taxon>
        <taxon>Bacillati</taxon>
        <taxon>Bacillota</taxon>
        <taxon>Clostridia</taxon>
        <taxon>Peptostreptococcales</taxon>
        <taxon>Peptostreptococcaceae</taxon>
        <taxon>Peptostreptococcus</taxon>
    </lineage>
</organism>
<dbReference type="RefSeq" id="WP_061101918.1">
    <property type="nucleotide sequence ID" value="NZ_KQ961832.1"/>
</dbReference>
<dbReference type="STRING" id="1261.HMPREF3195_01373"/>
<dbReference type="NCBIfam" id="TIGR01560">
    <property type="entry name" value="put_DNA_pack"/>
    <property type="match status" value="1"/>
</dbReference>
<evidence type="ECO:0000313" key="2">
    <source>
        <dbReference type="Proteomes" id="UP000070326"/>
    </source>
</evidence>
<reference evidence="1 2" key="1">
    <citation type="submission" date="2016-02" db="EMBL/GenBank/DDBJ databases">
        <authorList>
            <person name="Wen L."/>
            <person name="He K."/>
            <person name="Yang H."/>
        </authorList>
    </citation>
    <scope>NUCLEOTIDE SEQUENCE [LARGE SCALE GENOMIC DNA]</scope>
    <source>
        <strain evidence="1 2">MJR8628A</strain>
    </source>
</reference>
<dbReference type="CDD" id="cd08054">
    <property type="entry name" value="gp6"/>
    <property type="match status" value="1"/>
</dbReference>
<dbReference type="Gene3D" id="1.10.3230.30">
    <property type="entry name" value="Phage gp6-like head-tail connector protein"/>
    <property type="match status" value="1"/>
</dbReference>
<accession>A0A135YPZ2</accession>
<sequence length="97" mass="11312">MDLEYVMNYLRVDADEDIPLIDNLMAASEAYLSGAVDDYAEKMKDSKFKSMADLVRLAMISEWYDNRVYVKNDRYDKVSTMIRSLIHQLQYASVEVI</sequence>
<dbReference type="InterPro" id="IPR006450">
    <property type="entry name" value="Phage_HK97_gp6-like"/>
</dbReference>
<dbReference type="Proteomes" id="UP000070326">
    <property type="component" value="Unassembled WGS sequence"/>
</dbReference>
<gene>
    <name evidence="1" type="ORF">HMPREF3195_01373</name>
</gene>
<evidence type="ECO:0000313" key="1">
    <source>
        <dbReference type="EMBL" id="KXI11468.1"/>
    </source>
</evidence>
<protein>
    <submittedName>
        <fullName evidence="1">DNA packaging protein, QLRG family</fullName>
    </submittedName>
</protein>
<comment type="caution">
    <text evidence="1">The sequence shown here is derived from an EMBL/GenBank/DDBJ whole genome shotgun (WGS) entry which is preliminary data.</text>
</comment>
<dbReference type="EMBL" id="LSQZ01000071">
    <property type="protein sequence ID" value="KXI11468.1"/>
    <property type="molecule type" value="Genomic_DNA"/>
</dbReference>
<name>A0A135YPZ2_9FIRM</name>
<dbReference type="AlphaFoldDB" id="A0A135YPZ2"/>
<dbReference type="PATRIC" id="fig|1261.5.peg.1376"/>
<proteinExistence type="predicted"/>